<keyword evidence="1" id="KW-1133">Transmembrane helix</keyword>
<organism evidence="3 4">
    <name type="scientific">Henriciella mobilis</name>
    <dbReference type="NCBI Taxonomy" id="2305467"/>
    <lineage>
        <taxon>Bacteria</taxon>
        <taxon>Pseudomonadati</taxon>
        <taxon>Pseudomonadota</taxon>
        <taxon>Alphaproteobacteria</taxon>
        <taxon>Hyphomonadales</taxon>
        <taxon>Hyphomonadaceae</taxon>
        <taxon>Henriciella</taxon>
    </lineage>
</organism>
<name>A0A399RFB9_9PROT</name>
<dbReference type="InterPro" id="IPR036596">
    <property type="entry name" value="Cyt-C_aa3_sf"/>
</dbReference>
<evidence type="ECO:0000259" key="2">
    <source>
        <dbReference type="Pfam" id="PF07835"/>
    </source>
</evidence>
<accession>A0A399RFB9</accession>
<comment type="caution">
    <text evidence="3">The sequence shown here is derived from an EMBL/GenBank/DDBJ whole genome shotgun (WGS) entry which is preliminary data.</text>
</comment>
<feature type="transmembrane region" description="Helical" evidence="1">
    <location>
        <begin position="26"/>
        <end position="43"/>
    </location>
</feature>
<dbReference type="SUPFAM" id="SSF81469">
    <property type="entry name" value="Bacterial aa3 type cytochrome c oxidase subunit IV"/>
    <property type="match status" value="1"/>
</dbReference>
<sequence length="100" mass="10520">MASSEYTHGEMKIDAQSKMYDGFMKASAWGALILLISVGYMVFTLSMGINWLVSLVLCAGAGIAIGMIMGMGGAWIATVVALAGLAIFIQLLIFLIGLVV</sequence>
<evidence type="ECO:0000313" key="3">
    <source>
        <dbReference type="EMBL" id="RIJ30270.1"/>
    </source>
</evidence>
<feature type="transmembrane region" description="Helical" evidence="1">
    <location>
        <begin position="49"/>
        <end position="68"/>
    </location>
</feature>
<keyword evidence="1" id="KW-0472">Membrane</keyword>
<keyword evidence="4" id="KW-1185">Reference proteome</keyword>
<feature type="transmembrane region" description="Helical" evidence="1">
    <location>
        <begin position="75"/>
        <end position="99"/>
    </location>
</feature>
<dbReference type="Pfam" id="PF07835">
    <property type="entry name" value="COX4_pro_2"/>
    <property type="match status" value="1"/>
</dbReference>
<feature type="domain" description="Cytochrome c oxidase subunit IV bacterial aa3 type" evidence="2">
    <location>
        <begin position="7"/>
        <end position="43"/>
    </location>
</feature>
<dbReference type="AlphaFoldDB" id="A0A399RFB9"/>
<evidence type="ECO:0000256" key="1">
    <source>
        <dbReference type="SAM" id="Phobius"/>
    </source>
</evidence>
<dbReference type="OrthoDB" id="7691500at2"/>
<dbReference type="EMBL" id="QWFX01000006">
    <property type="protein sequence ID" value="RIJ30270.1"/>
    <property type="molecule type" value="Genomic_DNA"/>
</dbReference>
<protein>
    <submittedName>
        <fullName evidence="3">Aa3-type cytochrome c oxidase subunit IV</fullName>
    </submittedName>
</protein>
<reference evidence="3 4" key="1">
    <citation type="submission" date="2018-08" db="EMBL/GenBank/DDBJ databases">
        <title>Henriciella mobilis sp. nov., isolated from seawater.</title>
        <authorList>
            <person name="Cheng H."/>
            <person name="Wu Y.-H."/>
            <person name="Xu X.-W."/>
            <person name="Guo L.-L."/>
        </authorList>
    </citation>
    <scope>NUCLEOTIDE SEQUENCE [LARGE SCALE GENOMIC DNA]</scope>
    <source>
        <strain evidence="3 4">JN25</strain>
    </source>
</reference>
<proteinExistence type="predicted"/>
<gene>
    <name evidence="3" type="ORF">D1223_06380</name>
</gene>
<dbReference type="Proteomes" id="UP000266385">
    <property type="component" value="Unassembled WGS sequence"/>
</dbReference>
<keyword evidence="1" id="KW-0812">Transmembrane</keyword>
<dbReference type="Gene3D" id="1.20.5.160">
    <property type="entry name" value="Bacterial aa3 type cytochrome c oxidase subunit IV"/>
    <property type="match status" value="1"/>
</dbReference>
<dbReference type="RefSeq" id="WP_119375590.1">
    <property type="nucleotide sequence ID" value="NZ_QWFX01000006.1"/>
</dbReference>
<dbReference type="InterPro" id="IPR012422">
    <property type="entry name" value="Cyt_c_oxidase_su4_bac-aa3"/>
</dbReference>
<evidence type="ECO:0000313" key="4">
    <source>
        <dbReference type="Proteomes" id="UP000266385"/>
    </source>
</evidence>